<comment type="similarity">
    <text evidence="2">Belongs to the bZIP family.</text>
</comment>
<evidence type="ECO:0000256" key="10">
    <source>
        <dbReference type="SAM" id="Phobius"/>
    </source>
</evidence>
<dbReference type="Proteomes" id="UP001627284">
    <property type="component" value="Unassembled WGS sequence"/>
</dbReference>
<keyword evidence="3" id="KW-0805">Transcription regulation</keyword>
<dbReference type="EMBL" id="JBJKTR010000013">
    <property type="protein sequence ID" value="KAL3347531.1"/>
    <property type="molecule type" value="Genomic_DNA"/>
</dbReference>
<sequence length="303" mass="33533">MADVSAMTDTSTDVDTDDKNLRFLNSLTLGATSDASDKTRDQKTLRRLSQNREAARKSRLRKKAYVQQLESSRMKLTQLEQELQRARQQGIYVSSSGDQSQSMGGNGALAFDVEYARWLEEHNRRTNELRGAVSSHAGDGELRIIVDGILAHYDDLFKIKGDAAKADVFHILSGMWKTPAERCFLWLGGFRSSELLKLLINQLEPLTDQQSLAINNLQQSSQLAEDALSQGIESLQQSLAETLAGSLGPSGSSGNVANYMGQMAMAMGKLGTLEGFILQVLSVLLMCIHYLHLKNRFGYLMHS</sequence>
<dbReference type="GO" id="GO:0043565">
    <property type="term" value="F:sequence-specific DNA binding"/>
    <property type="evidence" value="ECO:0007669"/>
    <property type="project" value="UniProtKB-ARBA"/>
</dbReference>
<keyword evidence="10" id="KW-1133">Transmembrane helix</keyword>
<evidence type="ECO:0000313" key="13">
    <source>
        <dbReference type="EMBL" id="KAL3347531.1"/>
    </source>
</evidence>
<dbReference type="AlphaFoldDB" id="A0ABD2SUV0"/>
<dbReference type="PANTHER" id="PTHR45693">
    <property type="entry name" value="TRANSCRIPTION FACTOR TGA9"/>
    <property type="match status" value="1"/>
</dbReference>
<dbReference type="InterPro" id="IPR046347">
    <property type="entry name" value="bZIP_sf"/>
</dbReference>
<dbReference type="FunFam" id="1.20.5.170:FF:000019">
    <property type="entry name" value="BZIP family transcription factor"/>
    <property type="match status" value="1"/>
</dbReference>
<feature type="compositionally biased region" description="Basic and acidic residues" evidence="9">
    <location>
        <begin position="35"/>
        <end position="44"/>
    </location>
</feature>
<dbReference type="InterPro" id="IPR004827">
    <property type="entry name" value="bZIP"/>
</dbReference>
<evidence type="ECO:0000256" key="7">
    <source>
        <dbReference type="ARBA" id="ARBA00023242"/>
    </source>
</evidence>
<dbReference type="Pfam" id="PF00170">
    <property type="entry name" value="bZIP_1"/>
    <property type="match status" value="1"/>
</dbReference>
<evidence type="ECO:0000256" key="1">
    <source>
        <dbReference type="ARBA" id="ARBA00004123"/>
    </source>
</evidence>
<evidence type="ECO:0000256" key="8">
    <source>
        <dbReference type="SAM" id="Coils"/>
    </source>
</evidence>
<protein>
    <submittedName>
        <fullName evidence="13">Uncharacterized protein</fullName>
    </submittedName>
</protein>
<keyword evidence="14" id="KW-1185">Reference proteome</keyword>
<accession>A0ABD2SUV0</accession>
<feature type="coiled-coil region" evidence="8">
    <location>
        <begin position="62"/>
        <end position="89"/>
    </location>
</feature>
<evidence type="ECO:0000256" key="5">
    <source>
        <dbReference type="ARBA" id="ARBA00023159"/>
    </source>
</evidence>
<gene>
    <name evidence="13" type="ORF">AABB24_021280</name>
</gene>
<evidence type="ECO:0000259" key="11">
    <source>
        <dbReference type="PROSITE" id="PS50217"/>
    </source>
</evidence>
<dbReference type="SMART" id="SM00338">
    <property type="entry name" value="BRLZ"/>
    <property type="match status" value="1"/>
</dbReference>
<feature type="region of interest" description="Disordered" evidence="9">
    <location>
        <begin position="33"/>
        <end position="60"/>
    </location>
</feature>
<evidence type="ECO:0000313" key="14">
    <source>
        <dbReference type="Proteomes" id="UP001627284"/>
    </source>
</evidence>
<evidence type="ECO:0000256" key="3">
    <source>
        <dbReference type="ARBA" id="ARBA00023015"/>
    </source>
</evidence>
<dbReference type="PROSITE" id="PS51806">
    <property type="entry name" value="DOG1"/>
    <property type="match status" value="1"/>
</dbReference>
<keyword evidence="10" id="KW-0472">Membrane</keyword>
<feature type="domain" description="DOG1" evidence="12">
    <location>
        <begin position="108"/>
        <end position="303"/>
    </location>
</feature>
<dbReference type="CDD" id="cd14708">
    <property type="entry name" value="bZIP_HBP1b-like"/>
    <property type="match status" value="1"/>
</dbReference>
<keyword evidence="6" id="KW-0804">Transcription</keyword>
<keyword evidence="5" id="KW-0010">Activator</keyword>
<dbReference type="GO" id="GO:0005634">
    <property type="term" value="C:nucleus"/>
    <property type="evidence" value="ECO:0007669"/>
    <property type="project" value="UniProtKB-SubCell"/>
</dbReference>
<proteinExistence type="inferred from homology"/>
<evidence type="ECO:0000256" key="9">
    <source>
        <dbReference type="SAM" id="MobiDB-lite"/>
    </source>
</evidence>
<name>A0ABD2SUV0_9SOLN</name>
<feature type="domain" description="BZIP" evidence="11">
    <location>
        <begin position="41"/>
        <end position="85"/>
    </location>
</feature>
<feature type="transmembrane region" description="Helical" evidence="10">
    <location>
        <begin position="270"/>
        <end position="291"/>
    </location>
</feature>
<evidence type="ECO:0000256" key="6">
    <source>
        <dbReference type="ARBA" id="ARBA00023163"/>
    </source>
</evidence>
<keyword evidence="8" id="KW-0175">Coiled coil</keyword>
<keyword evidence="7" id="KW-0539">Nucleus</keyword>
<evidence type="ECO:0000259" key="12">
    <source>
        <dbReference type="PROSITE" id="PS51806"/>
    </source>
</evidence>
<evidence type="ECO:0000256" key="4">
    <source>
        <dbReference type="ARBA" id="ARBA00023125"/>
    </source>
</evidence>
<dbReference type="Pfam" id="PF14144">
    <property type="entry name" value="DOG1"/>
    <property type="match status" value="1"/>
</dbReference>
<evidence type="ECO:0000256" key="2">
    <source>
        <dbReference type="ARBA" id="ARBA00007163"/>
    </source>
</evidence>
<dbReference type="Gene3D" id="1.20.5.170">
    <property type="match status" value="1"/>
</dbReference>
<dbReference type="PROSITE" id="PS50217">
    <property type="entry name" value="BZIP"/>
    <property type="match status" value="1"/>
</dbReference>
<comment type="subcellular location">
    <subcellularLocation>
        <location evidence="1">Nucleus</location>
    </subcellularLocation>
</comment>
<keyword evidence="10" id="KW-0812">Transmembrane</keyword>
<dbReference type="PANTHER" id="PTHR45693:SF46">
    <property type="entry name" value="TRANSCRIPTION FACTOR TGA2-RELATED"/>
    <property type="match status" value="1"/>
</dbReference>
<dbReference type="PROSITE" id="PS00036">
    <property type="entry name" value="BZIP_BASIC"/>
    <property type="match status" value="1"/>
</dbReference>
<dbReference type="SUPFAM" id="SSF57959">
    <property type="entry name" value="Leucine zipper domain"/>
    <property type="match status" value="1"/>
</dbReference>
<keyword evidence="4" id="KW-0238">DNA-binding</keyword>
<dbReference type="InterPro" id="IPR025422">
    <property type="entry name" value="TGA_domain"/>
</dbReference>
<comment type="caution">
    <text evidence="13">The sequence shown here is derived from an EMBL/GenBank/DDBJ whole genome shotgun (WGS) entry which is preliminary data.</text>
</comment>
<organism evidence="13 14">
    <name type="scientific">Solanum stoloniferum</name>
    <dbReference type="NCBI Taxonomy" id="62892"/>
    <lineage>
        <taxon>Eukaryota</taxon>
        <taxon>Viridiplantae</taxon>
        <taxon>Streptophyta</taxon>
        <taxon>Embryophyta</taxon>
        <taxon>Tracheophyta</taxon>
        <taxon>Spermatophyta</taxon>
        <taxon>Magnoliopsida</taxon>
        <taxon>eudicotyledons</taxon>
        <taxon>Gunneridae</taxon>
        <taxon>Pentapetalae</taxon>
        <taxon>asterids</taxon>
        <taxon>lamiids</taxon>
        <taxon>Solanales</taxon>
        <taxon>Solanaceae</taxon>
        <taxon>Solanoideae</taxon>
        <taxon>Solaneae</taxon>
        <taxon>Solanum</taxon>
    </lineage>
</organism>
<reference evidence="13 14" key="1">
    <citation type="submission" date="2024-05" db="EMBL/GenBank/DDBJ databases">
        <title>De novo assembly of an allotetraploid wild potato.</title>
        <authorList>
            <person name="Hosaka A.J."/>
        </authorList>
    </citation>
    <scope>NUCLEOTIDE SEQUENCE [LARGE SCALE GENOMIC DNA]</scope>
    <source>
        <tissue evidence="13">Young leaves</tissue>
    </source>
</reference>